<evidence type="ECO:0000313" key="1">
    <source>
        <dbReference type="EMBL" id="KKN79161.1"/>
    </source>
</evidence>
<proteinExistence type="predicted"/>
<dbReference type="EMBL" id="LAZR01000252">
    <property type="protein sequence ID" value="KKN79161.1"/>
    <property type="molecule type" value="Genomic_DNA"/>
</dbReference>
<name>A0A0F9W0H2_9ZZZZ</name>
<sequence length="58" mass="6999">MDNRLYEDICGFTYVYAKIYLKSVGLWDRNKDYDGYTIVETARRHRAKQFGIERQSDE</sequence>
<accession>A0A0F9W0H2</accession>
<comment type="caution">
    <text evidence="1">The sequence shown here is derived from an EMBL/GenBank/DDBJ whole genome shotgun (WGS) entry which is preliminary data.</text>
</comment>
<dbReference type="AlphaFoldDB" id="A0A0F9W0H2"/>
<gene>
    <name evidence="1" type="ORF">LCGC14_0343540</name>
</gene>
<organism evidence="1">
    <name type="scientific">marine sediment metagenome</name>
    <dbReference type="NCBI Taxonomy" id="412755"/>
    <lineage>
        <taxon>unclassified sequences</taxon>
        <taxon>metagenomes</taxon>
        <taxon>ecological metagenomes</taxon>
    </lineage>
</organism>
<reference evidence="1" key="1">
    <citation type="journal article" date="2015" name="Nature">
        <title>Complex archaea that bridge the gap between prokaryotes and eukaryotes.</title>
        <authorList>
            <person name="Spang A."/>
            <person name="Saw J.H."/>
            <person name="Jorgensen S.L."/>
            <person name="Zaremba-Niedzwiedzka K."/>
            <person name="Martijn J."/>
            <person name="Lind A.E."/>
            <person name="van Eijk R."/>
            <person name="Schleper C."/>
            <person name="Guy L."/>
            <person name="Ettema T.J."/>
        </authorList>
    </citation>
    <scope>NUCLEOTIDE SEQUENCE</scope>
</reference>
<protein>
    <submittedName>
        <fullName evidence="1">Uncharacterized protein</fullName>
    </submittedName>
</protein>